<reference evidence="1 2" key="1">
    <citation type="submission" date="2018-08" db="EMBL/GenBank/DDBJ databases">
        <title>A genome reference for cultivated species of the human gut microbiota.</title>
        <authorList>
            <person name="Zou Y."/>
            <person name="Xue W."/>
            <person name="Luo G."/>
        </authorList>
    </citation>
    <scope>NUCLEOTIDE SEQUENCE [LARGE SCALE GENOMIC DNA]</scope>
    <source>
        <strain evidence="1 2">AM35-14</strain>
    </source>
</reference>
<sequence>MGKDDNNQEFLRKLDHFDRAGNRILHWIVVNLYAVFTGTRWKESSRFLRSGRSINEKSTLKQQGKNR</sequence>
<protein>
    <submittedName>
        <fullName evidence="1">Uncharacterized protein</fullName>
    </submittedName>
</protein>
<proteinExistence type="predicted"/>
<dbReference type="Proteomes" id="UP000283975">
    <property type="component" value="Unassembled WGS sequence"/>
</dbReference>
<dbReference type="AlphaFoldDB" id="A0A414AYV0"/>
<name>A0A414AYV0_9FIRM</name>
<evidence type="ECO:0000313" key="2">
    <source>
        <dbReference type="Proteomes" id="UP000283975"/>
    </source>
</evidence>
<dbReference type="EMBL" id="QSHZ01000005">
    <property type="protein sequence ID" value="RHC57402.1"/>
    <property type="molecule type" value="Genomic_DNA"/>
</dbReference>
<accession>A0A414AYV0</accession>
<gene>
    <name evidence="1" type="ORF">DW839_06850</name>
</gene>
<dbReference type="RefSeq" id="WP_007035712.1">
    <property type="nucleotide sequence ID" value="NZ_CABKUK010000003.1"/>
</dbReference>
<organism evidence="1 2">
    <name type="scientific">Enterocloster bolteae</name>
    <dbReference type="NCBI Taxonomy" id="208479"/>
    <lineage>
        <taxon>Bacteria</taxon>
        <taxon>Bacillati</taxon>
        <taxon>Bacillota</taxon>
        <taxon>Clostridia</taxon>
        <taxon>Lachnospirales</taxon>
        <taxon>Lachnospiraceae</taxon>
        <taxon>Enterocloster</taxon>
    </lineage>
</organism>
<comment type="caution">
    <text evidence="1">The sequence shown here is derived from an EMBL/GenBank/DDBJ whole genome shotgun (WGS) entry which is preliminary data.</text>
</comment>
<dbReference type="KEGG" id="cbol:CGC65_27555"/>
<evidence type="ECO:0000313" key="1">
    <source>
        <dbReference type="EMBL" id="RHC57402.1"/>
    </source>
</evidence>